<dbReference type="InterPro" id="IPR000209">
    <property type="entry name" value="Peptidase_S8/S53_dom"/>
</dbReference>
<evidence type="ECO:0000313" key="8">
    <source>
        <dbReference type="Proteomes" id="UP000288716"/>
    </source>
</evidence>
<comment type="caution">
    <text evidence="5">Lacks conserved residue(s) required for the propagation of feature annotation.</text>
</comment>
<protein>
    <submittedName>
        <fullName evidence="7">Peptidase S8-like protein</fullName>
    </submittedName>
</protein>
<dbReference type="GO" id="GO:0004252">
    <property type="term" value="F:serine-type endopeptidase activity"/>
    <property type="evidence" value="ECO:0007669"/>
    <property type="project" value="InterPro"/>
</dbReference>
<comment type="similarity">
    <text evidence="1 5">Belongs to the peptidase S8 family.</text>
</comment>
<dbReference type="GO" id="GO:0006508">
    <property type="term" value="P:proteolysis"/>
    <property type="evidence" value="ECO:0007669"/>
    <property type="project" value="UniProtKB-KW"/>
</dbReference>
<dbReference type="Pfam" id="PF00082">
    <property type="entry name" value="Peptidase_S8"/>
    <property type="match status" value="1"/>
</dbReference>
<evidence type="ECO:0000256" key="3">
    <source>
        <dbReference type="ARBA" id="ARBA00022801"/>
    </source>
</evidence>
<dbReference type="PANTHER" id="PTHR43806">
    <property type="entry name" value="PEPTIDASE S8"/>
    <property type="match status" value="1"/>
</dbReference>
<sequence>MITYNNGQFLVVAAGNSEVNACAFSPASAPGAFTVAASNYTNELASFTNFGRCVDIIAPGTKCLLANSTTGGFSHASGTSMATPLVAGVAAILLGKNPSLKPDQITASLINVFISQHSTIKR</sequence>
<keyword evidence="8" id="KW-1185">Reference proteome</keyword>
<evidence type="ECO:0000256" key="4">
    <source>
        <dbReference type="ARBA" id="ARBA00022825"/>
    </source>
</evidence>
<reference evidence="7 8" key="1">
    <citation type="journal article" date="2018" name="Gigascience">
        <title>Genomes of trombidid mites reveal novel predicted allergens and laterally-transferred genes associated with secondary metabolism.</title>
        <authorList>
            <person name="Dong X."/>
            <person name="Chaisiri K."/>
            <person name="Xia D."/>
            <person name="Armstrong S.D."/>
            <person name="Fang Y."/>
            <person name="Donnelly M.J."/>
            <person name="Kadowaki T."/>
            <person name="McGarry J.W."/>
            <person name="Darby A.C."/>
            <person name="Makepeace B.L."/>
        </authorList>
    </citation>
    <scope>NUCLEOTIDE SEQUENCE [LARGE SCALE GENOMIC DNA]</scope>
    <source>
        <strain evidence="7">UoL-UT</strain>
    </source>
</reference>
<dbReference type="AlphaFoldDB" id="A0A443S5Y4"/>
<dbReference type="PROSITE" id="PS51892">
    <property type="entry name" value="SUBTILASE"/>
    <property type="match status" value="1"/>
</dbReference>
<dbReference type="EMBL" id="NCKV01007487">
    <property type="protein sequence ID" value="RWS22952.1"/>
    <property type="molecule type" value="Genomic_DNA"/>
</dbReference>
<gene>
    <name evidence="7" type="ORF">B4U80_00657</name>
</gene>
<keyword evidence="2" id="KW-0645">Protease</keyword>
<dbReference type="PROSITE" id="PS00138">
    <property type="entry name" value="SUBTILASE_SER"/>
    <property type="match status" value="1"/>
</dbReference>
<dbReference type="Gene3D" id="3.40.50.200">
    <property type="entry name" value="Peptidase S8/S53 domain"/>
    <property type="match status" value="1"/>
</dbReference>
<keyword evidence="4" id="KW-0720">Serine protease</keyword>
<dbReference type="InterPro" id="IPR036852">
    <property type="entry name" value="Peptidase_S8/S53_dom_sf"/>
</dbReference>
<feature type="domain" description="Peptidase S8/S53" evidence="6">
    <location>
        <begin position="4"/>
        <end position="111"/>
    </location>
</feature>
<accession>A0A443S5Y4</accession>
<name>A0A443S5Y4_9ACAR</name>
<dbReference type="VEuPathDB" id="VectorBase:LDEU009088"/>
<keyword evidence="3" id="KW-0378">Hydrolase</keyword>
<dbReference type="InterPro" id="IPR050131">
    <property type="entry name" value="Peptidase_S8_subtilisin-like"/>
</dbReference>
<evidence type="ECO:0000256" key="5">
    <source>
        <dbReference type="PROSITE-ProRule" id="PRU01240"/>
    </source>
</evidence>
<dbReference type="PANTHER" id="PTHR43806:SF11">
    <property type="entry name" value="CEREVISIN-RELATED"/>
    <property type="match status" value="1"/>
</dbReference>
<evidence type="ECO:0000259" key="6">
    <source>
        <dbReference type="Pfam" id="PF00082"/>
    </source>
</evidence>
<evidence type="ECO:0000256" key="2">
    <source>
        <dbReference type="ARBA" id="ARBA00022670"/>
    </source>
</evidence>
<dbReference type="STRING" id="299467.A0A443S5Y4"/>
<organism evidence="7 8">
    <name type="scientific">Leptotrombidium deliense</name>
    <dbReference type="NCBI Taxonomy" id="299467"/>
    <lineage>
        <taxon>Eukaryota</taxon>
        <taxon>Metazoa</taxon>
        <taxon>Ecdysozoa</taxon>
        <taxon>Arthropoda</taxon>
        <taxon>Chelicerata</taxon>
        <taxon>Arachnida</taxon>
        <taxon>Acari</taxon>
        <taxon>Acariformes</taxon>
        <taxon>Trombidiformes</taxon>
        <taxon>Prostigmata</taxon>
        <taxon>Anystina</taxon>
        <taxon>Parasitengona</taxon>
        <taxon>Trombiculoidea</taxon>
        <taxon>Trombiculidae</taxon>
        <taxon>Leptotrombidium</taxon>
    </lineage>
</organism>
<dbReference type="SUPFAM" id="SSF52743">
    <property type="entry name" value="Subtilisin-like"/>
    <property type="match status" value="1"/>
</dbReference>
<evidence type="ECO:0000256" key="1">
    <source>
        <dbReference type="ARBA" id="ARBA00011073"/>
    </source>
</evidence>
<dbReference type="Proteomes" id="UP000288716">
    <property type="component" value="Unassembled WGS sequence"/>
</dbReference>
<dbReference type="InterPro" id="IPR023828">
    <property type="entry name" value="Peptidase_S8_Ser-AS"/>
</dbReference>
<dbReference type="GO" id="GO:0005615">
    <property type="term" value="C:extracellular space"/>
    <property type="evidence" value="ECO:0007669"/>
    <property type="project" value="TreeGrafter"/>
</dbReference>
<comment type="caution">
    <text evidence="7">The sequence shown here is derived from an EMBL/GenBank/DDBJ whole genome shotgun (WGS) entry which is preliminary data.</text>
</comment>
<evidence type="ECO:0000313" key="7">
    <source>
        <dbReference type="EMBL" id="RWS22952.1"/>
    </source>
</evidence>
<dbReference type="OrthoDB" id="206201at2759"/>
<proteinExistence type="inferred from homology"/>